<dbReference type="EMBL" id="JALNTZ010000007">
    <property type="protein sequence ID" value="KAJ3645058.1"/>
    <property type="molecule type" value="Genomic_DNA"/>
</dbReference>
<feature type="compositionally biased region" description="Basic and acidic residues" evidence="8">
    <location>
        <begin position="434"/>
        <end position="448"/>
    </location>
</feature>
<comment type="function">
    <text evidence="7">Involved in nucleolar processing of pre-18S ribosomal RNA.</text>
</comment>
<dbReference type="InterPro" id="IPR012173">
    <property type="entry name" value="Mpp10"/>
</dbReference>
<dbReference type="Pfam" id="PF04006">
    <property type="entry name" value="Mpp10"/>
    <property type="match status" value="1"/>
</dbReference>
<feature type="compositionally biased region" description="Basic and acidic residues" evidence="8">
    <location>
        <begin position="123"/>
        <end position="136"/>
    </location>
</feature>
<evidence type="ECO:0000256" key="4">
    <source>
        <dbReference type="ARBA" id="ARBA00023242"/>
    </source>
</evidence>
<comment type="similarity">
    <text evidence="6 7">Belongs to the MPP10 family.</text>
</comment>
<evidence type="ECO:0000256" key="2">
    <source>
        <dbReference type="ARBA" id="ARBA00022517"/>
    </source>
</evidence>
<keyword evidence="10" id="KW-1185">Reference proteome</keyword>
<evidence type="ECO:0000256" key="1">
    <source>
        <dbReference type="ARBA" id="ARBA00004604"/>
    </source>
</evidence>
<keyword evidence="4 7" id="KW-0539">Nucleus</keyword>
<gene>
    <name evidence="9" type="ORF">Zmor_022746</name>
</gene>
<feature type="compositionally biased region" description="Polar residues" evidence="8">
    <location>
        <begin position="487"/>
        <end position="498"/>
    </location>
</feature>
<dbReference type="GO" id="GO:0034457">
    <property type="term" value="C:Mpp10 complex"/>
    <property type="evidence" value="ECO:0007669"/>
    <property type="project" value="UniProtKB-UniRule"/>
</dbReference>
<sequence length="537" mass="61269">MTKGDHFYRDCLTEFEAVTKKPTHFLQANGEFCERVKTQVKEIYDFAKREETKGWKNGALRELVTQNFDLEQIWQQIELQNESLLTSALISVSKLVVNKSGLTFGVDHKSESSDYDNSEDNSSADKSDNESVRSDTNEEEEEEENAPLIGSPKPAKTSVVDDDFFNLNEMEKFLEAEEKKLSKSQSDDDDDESESEASIDLFEGSDSEDDAKQAKYKDFFVAQDPVKSSHELKQTRLNKKIEEIEEKAVEEKSWQLKGEVTGESRPQNSLLEEIVEFDLTSRPAPVITEQTTMQLEDIIKQRIKDKVFDSVERKAKPVETPLEYKKKLVLEQEKSKESLAQIYEKEFLQQQASLAGDTPEEKEPELHTEINSLMKDLFTKMDALSNFHFTPKPAVPELKIISNLPAISMEEVAPVVVSDATLLAPEEIKNKTKGDIVGKNERTTTDKKRERRKKKLKQKIHAKEREKRGQLNKTGVNRKSKKDKTNNETSSDAGALKSSKTFFTQLEEQVKTQIKRKTVDEVGKKDARVVSAKRLKL</sequence>
<dbReference type="PANTHER" id="PTHR17039">
    <property type="entry name" value="U3 SMALL NUCLEOLAR RIBONUCLEOPROTEIN PROTEIN MPP10"/>
    <property type="match status" value="1"/>
</dbReference>
<protein>
    <recommendedName>
        <fullName evidence="7">U3 small nucleolar ribonucleoprotein protein MPP10</fullName>
    </recommendedName>
</protein>
<feature type="region of interest" description="Disordered" evidence="8">
    <location>
        <begin position="178"/>
        <end position="210"/>
    </location>
</feature>
<dbReference type="PIRSF" id="PIRSF017300">
    <property type="entry name" value="snoRNP_Mpp10"/>
    <property type="match status" value="1"/>
</dbReference>
<dbReference type="Proteomes" id="UP001168821">
    <property type="component" value="Unassembled WGS sequence"/>
</dbReference>
<accession>A0AA38HVV2</accession>
<keyword evidence="5 7" id="KW-0687">Ribonucleoprotein</keyword>
<comment type="subcellular location">
    <subcellularLocation>
        <location evidence="1 7">Nucleus</location>
        <location evidence="1 7">Nucleolus</location>
    </subcellularLocation>
</comment>
<keyword evidence="3 7" id="KW-0698">rRNA processing</keyword>
<dbReference type="AlphaFoldDB" id="A0AA38HVV2"/>
<evidence type="ECO:0000256" key="5">
    <source>
        <dbReference type="ARBA" id="ARBA00023274"/>
    </source>
</evidence>
<feature type="region of interest" description="Disordered" evidence="8">
    <location>
        <begin position="434"/>
        <end position="498"/>
    </location>
</feature>
<evidence type="ECO:0000256" key="7">
    <source>
        <dbReference type="PIRNR" id="PIRNR017300"/>
    </source>
</evidence>
<feature type="compositionally biased region" description="Basic residues" evidence="8">
    <location>
        <begin position="449"/>
        <end position="460"/>
    </location>
</feature>
<evidence type="ECO:0000313" key="9">
    <source>
        <dbReference type="EMBL" id="KAJ3645058.1"/>
    </source>
</evidence>
<evidence type="ECO:0000256" key="3">
    <source>
        <dbReference type="ARBA" id="ARBA00022552"/>
    </source>
</evidence>
<evidence type="ECO:0000256" key="6">
    <source>
        <dbReference type="ARBA" id="ARBA00029455"/>
    </source>
</evidence>
<dbReference type="GO" id="GO:0006364">
    <property type="term" value="P:rRNA processing"/>
    <property type="evidence" value="ECO:0007669"/>
    <property type="project" value="UniProtKB-KW"/>
</dbReference>
<dbReference type="GO" id="GO:0032040">
    <property type="term" value="C:small-subunit processome"/>
    <property type="evidence" value="ECO:0007669"/>
    <property type="project" value="TreeGrafter"/>
</dbReference>
<dbReference type="PANTHER" id="PTHR17039:SF0">
    <property type="entry name" value="U3 SMALL NUCLEOLAR RIBONUCLEOPROTEIN PROTEIN MPP10"/>
    <property type="match status" value="1"/>
</dbReference>
<dbReference type="GO" id="GO:0005732">
    <property type="term" value="C:sno(s)RNA-containing ribonucleoprotein complex"/>
    <property type="evidence" value="ECO:0007669"/>
    <property type="project" value="UniProtKB-UniRule"/>
</dbReference>
<evidence type="ECO:0000313" key="10">
    <source>
        <dbReference type="Proteomes" id="UP001168821"/>
    </source>
</evidence>
<evidence type="ECO:0000256" key="8">
    <source>
        <dbReference type="SAM" id="MobiDB-lite"/>
    </source>
</evidence>
<name>A0AA38HVV2_9CUCU</name>
<keyword evidence="2 7" id="KW-0690">Ribosome biogenesis</keyword>
<organism evidence="9 10">
    <name type="scientific">Zophobas morio</name>
    <dbReference type="NCBI Taxonomy" id="2755281"/>
    <lineage>
        <taxon>Eukaryota</taxon>
        <taxon>Metazoa</taxon>
        <taxon>Ecdysozoa</taxon>
        <taxon>Arthropoda</taxon>
        <taxon>Hexapoda</taxon>
        <taxon>Insecta</taxon>
        <taxon>Pterygota</taxon>
        <taxon>Neoptera</taxon>
        <taxon>Endopterygota</taxon>
        <taxon>Coleoptera</taxon>
        <taxon>Polyphaga</taxon>
        <taxon>Cucujiformia</taxon>
        <taxon>Tenebrionidae</taxon>
        <taxon>Zophobas</taxon>
    </lineage>
</organism>
<reference evidence="9" key="1">
    <citation type="journal article" date="2023" name="G3 (Bethesda)">
        <title>Whole genome assemblies of Zophobas morio and Tenebrio molitor.</title>
        <authorList>
            <person name="Kaur S."/>
            <person name="Stinson S.A."/>
            <person name="diCenzo G.C."/>
        </authorList>
    </citation>
    <scope>NUCLEOTIDE SEQUENCE</scope>
    <source>
        <strain evidence="9">QUZm001</strain>
    </source>
</reference>
<feature type="compositionally biased region" description="Acidic residues" evidence="8">
    <location>
        <begin position="187"/>
        <end position="209"/>
    </location>
</feature>
<feature type="region of interest" description="Disordered" evidence="8">
    <location>
        <begin position="107"/>
        <end position="159"/>
    </location>
</feature>
<proteinExistence type="inferred from homology"/>
<comment type="caution">
    <text evidence="9">The sequence shown here is derived from an EMBL/GenBank/DDBJ whole genome shotgun (WGS) entry which is preliminary data.</text>
</comment>